<dbReference type="Proteomes" id="UP000030669">
    <property type="component" value="Unassembled WGS sequence"/>
</dbReference>
<dbReference type="AlphaFoldDB" id="S7Q0F8"/>
<dbReference type="EMBL" id="KB469306">
    <property type="protein sequence ID" value="EPQ53188.1"/>
    <property type="molecule type" value="Genomic_DNA"/>
</dbReference>
<gene>
    <name evidence="1" type="ORF">GLOTRDRAFT_95196</name>
</gene>
<accession>S7Q0F8</accession>
<dbReference type="KEGG" id="gtr:GLOTRDRAFT_95196"/>
<reference evidence="1 2" key="1">
    <citation type="journal article" date="2012" name="Science">
        <title>The Paleozoic origin of enzymatic lignin decomposition reconstructed from 31 fungal genomes.</title>
        <authorList>
            <person name="Floudas D."/>
            <person name="Binder M."/>
            <person name="Riley R."/>
            <person name="Barry K."/>
            <person name="Blanchette R.A."/>
            <person name="Henrissat B."/>
            <person name="Martinez A.T."/>
            <person name="Otillar R."/>
            <person name="Spatafora J.W."/>
            <person name="Yadav J.S."/>
            <person name="Aerts A."/>
            <person name="Benoit I."/>
            <person name="Boyd A."/>
            <person name="Carlson A."/>
            <person name="Copeland A."/>
            <person name="Coutinho P.M."/>
            <person name="de Vries R.P."/>
            <person name="Ferreira P."/>
            <person name="Findley K."/>
            <person name="Foster B."/>
            <person name="Gaskell J."/>
            <person name="Glotzer D."/>
            <person name="Gorecki P."/>
            <person name="Heitman J."/>
            <person name="Hesse C."/>
            <person name="Hori C."/>
            <person name="Igarashi K."/>
            <person name="Jurgens J.A."/>
            <person name="Kallen N."/>
            <person name="Kersten P."/>
            <person name="Kohler A."/>
            <person name="Kuees U."/>
            <person name="Kumar T.K.A."/>
            <person name="Kuo A."/>
            <person name="LaButti K."/>
            <person name="Larrondo L.F."/>
            <person name="Lindquist E."/>
            <person name="Ling A."/>
            <person name="Lombard V."/>
            <person name="Lucas S."/>
            <person name="Lundell T."/>
            <person name="Martin R."/>
            <person name="McLaughlin D.J."/>
            <person name="Morgenstern I."/>
            <person name="Morin E."/>
            <person name="Murat C."/>
            <person name="Nagy L.G."/>
            <person name="Nolan M."/>
            <person name="Ohm R.A."/>
            <person name="Patyshakuliyeva A."/>
            <person name="Rokas A."/>
            <person name="Ruiz-Duenas F.J."/>
            <person name="Sabat G."/>
            <person name="Salamov A."/>
            <person name="Samejima M."/>
            <person name="Schmutz J."/>
            <person name="Slot J.C."/>
            <person name="St John F."/>
            <person name="Stenlid J."/>
            <person name="Sun H."/>
            <person name="Sun S."/>
            <person name="Syed K."/>
            <person name="Tsang A."/>
            <person name="Wiebenga A."/>
            <person name="Young D."/>
            <person name="Pisabarro A."/>
            <person name="Eastwood D.C."/>
            <person name="Martin F."/>
            <person name="Cullen D."/>
            <person name="Grigoriev I.V."/>
            <person name="Hibbett D.S."/>
        </authorList>
    </citation>
    <scope>NUCLEOTIDE SEQUENCE [LARGE SCALE GENOMIC DNA]</scope>
    <source>
        <strain evidence="1 2">ATCC 11539</strain>
    </source>
</reference>
<evidence type="ECO:0000313" key="1">
    <source>
        <dbReference type="EMBL" id="EPQ53188.1"/>
    </source>
</evidence>
<name>S7Q0F8_GLOTA</name>
<protein>
    <submittedName>
        <fullName evidence="1">Uncharacterized protein</fullName>
    </submittedName>
</protein>
<dbReference type="HOGENOM" id="CLU_707972_0_0_1"/>
<dbReference type="GeneID" id="19309686"/>
<proteinExistence type="predicted"/>
<organism evidence="1 2">
    <name type="scientific">Gloeophyllum trabeum (strain ATCC 11539 / FP-39264 / Madison 617)</name>
    <name type="common">Brown rot fungus</name>
    <dbReference type="NCBI Taxonomy" id="670483"/>
    <lineage>
        <taxon>Eukaryota</taxon>
        <taxon>Fungi</taxon>
        <taxon>Dikarya</taxon>
        <taxon>Basidiomycota</taxon>
        <taxon>Agaricomycotina</taxon>
        <taxon>Agaricomycetes</taxon>
        <taxon>Gloeophyllales</taxon>
        <taxon>Gloeophyllaceae</taxon>
        <taxon>Gloeophyllum</taxon>
    </lineage>
</organism>
<dbReference type="RefSeq" id="XP_007868475.1">
    <property type="nucleotide sequence ID" value="XM_007870284.1"/>
</dbReference>
<keyword evidence="2" id="KW-1185">Reference proteome</keyword>
<sequence length="390" mass="43275">MPVNVDISQQAVNNWINELNLIGLSFTPFETAGEDPAAIRPKTTRAPLGIIHHTIDVLTHGSTFDPVDSRLNLDVAMADQHALHRTTQMMHTHRRLNIEEVVNLPPYPSINNLLDAIEVTQGLAGQVLSKWGSRGGFFATAATPVGITSGVPTFMQPGVVAFHPETVDIQRRWGSAPVFVLYLSEEPFVDLLTQQGTEARIDGVKSEHESETKLVKTEGLTEDEPMFARPTIAAIVVPAEGVNPHHTSSNHESAYSAHDDMHVPLPKVPGARHGLRIRKDSGYLQEFAHGLKQLHSKATRGEEMSCKLRDLRMVLECMPQDDPLWATVRYDELLLEPEEGIQDDPIFDAWFYQQLLLCASGFLQMVRVDGTKTANAWQTSVHCGLEHGPW</sequence>
<evidence type="ECO:0000313" key="2">
    <source>
        <dbReference type="Proteomes" id="UP000030669"/>
    </source>
</evidence>